<feature type="transmembrane region" description="Helical" evidence="1">
    <location>
        <begin position="199"/>
        <end position="221"/>
    </location>
</feature>
<name>A0ABR9ZUS8_9FIRM</name>
<feature type="transmembrane region" description="Helical" evidence="1">
    <location>
        <begin position="40"/>
        <end position="65"/>
    </location>
</feature>
<evidence type="ECO:0000313" key="2">
    <source>
        <dbReference type="EMBL" id="MBF4693334.1"/>
    </source>
</evidence>
<evidence type="ECO:0000313" key="3">
    <source>
        <dbReference type="Proteomes" id="UP000614200"/>
    </source>
</evidence>
<keyword evidence="1" id="KW-0812">Transmembrane</keyword>
<proteinExistence type="predicted"/>
<keyword evidence="1" id="KW-0472">Membrane</keyword>
<organism evidence="2 3">
    <name type="scientific">Fusibacter ferrireducens</name>
    <dbReference type="NCBI Taxonomy" id="2785058"/>
    <lineage>
        <taxon>Bacteria</taxon>
        <taxon>Bacillati</taxon>
        <taxon>Bacillota</taxon>
        <taxon>Clostridia</taxon>
        <taxon>Eubacteriales</taxon>
        <taxon>Eubacteriales Family XII. Incertae Sedis</taxon>
        <taxon>Fusibacter</taxon>
    </lineage>
</organism>
<feature type="transmembrane region" description="Helical" evidence="1">
    <location>
        <begin position="12"/>
        <end position="34"/>
    </location>
</feature>
<protein>
    <submittedName>
        <fullName evidence="2">Zinc ribbon domain-containing protein</fullName>
    </submittedName>
</protein>
<dbReference type="Proteomes" id="UP000614200">
    <property type="component" value="Unassembled WGS sequence"/>
</dbReference>
<gene>
    <name evidence="2" type="ORF">ISU02_09395</name>
</gene>
<keyword evidence="3" id="KW-1185">Reference proteome</keyword>
<sequence length="343" mass="37941">MNAKQIYNQTMPFNMAKLVLGLITVGLSLILLAILEGIGWLFGSSGIVVTFFLWLAGAGAIRFFIMHYMGYLVKAGHIAVVTEAVIKGVIPENQVEYGKQKVTERFVTSNAFFVIDNLVTASVRQIQRGIEKMGGALDFIPGIGVITNLAQFFVSISLGYVDECCLGYTFYKKEQGAFESATDGVVIYAQNWKELLKSAVITMIKVLVTLLVLTLLTFLVIGMLFKALHWSTLIAFLIACLIVWVIKFAFIDSYIMINMMTTYMSTAETTEISYDLYDKLCGLSGKFKELFNKAKNESVGSRSSENSFVAQNSQKDTNTKFCGKCGAKNSFETKFCTACGDKI</sequence>
<reference evidence="2 3" key="1">
    <citation type="submission" date="2020-11" db="EMBL/GenBank/DDBJ databases">
        <title>Fusibacter basophilias sp. nov.</title>
        <authorList>
            <person name="Qiu D."/>
        </authorList>
    </citation>
    <scope>NUCLEOTIDE SEQUENCE [LARGE SCALE GENOMIC DNA]</scope>
    <source>
        <strain evidence="2 3">Q10-2</strain>
    </source>
</reference>
<dbReference type="EMBL" id="JADKNH010000005">
    <property type="protein sequence ID" value="MBF4693334.1"/>
    <property type="molecule type" value="Genomic_DNA"/>
</dbReference>
<dbReference type="RefSeq" id="WP_194701572.1">
    <property type="nucleotide sequence ID" value="NZ_JADKNH010000005.1"/>
</dbReference>
<evidence type="ECO:0000256" key="1">
    <source>
        <dbReference type="SAM" id="Phobius"/>
    </source>
</evidence>
<keyword evidence="1" id="KW-1133">Transmembrane helix</keyword>
<feature type="transmembrane region" description="Helical" evidence="1">
    <location>
        <begin position="227"/>
        <end position="250"/>
    </location>
</feature>
<comment type="caution">
    <text evidence="2">The sequence shown here is derived from an EMBL/GenBank/DDBJ whole genome shotgun (WGS) entry which is preliminary data.</text>
</comment>
<accession>A0ABR9ZUS8</accession>